<protein>
    <submittedName>
        <fullName evidence="2">Uncharacterized protein</fullName>
    </submittedName>
</protein>
<keyword evidence="1" id="KW-0812">Transmembrane</keyword>
<keyword evidence="1" id="KW-0472">Membrane</keyword>
<proteinExistence type="predicted"/>
<evidence type="ECO:0000256" key="1">
    <source>
        <dbReference type="SAM" id="Phobius"/>
    </source>
</evidence>
<gene>
    <name evidence="2" type="ORF">HETIRDRAFT_426621</name>
</gene>
<keyword evidence="1" id="KW-1133">Transmembrane helix</keyword>
<dbReference type="EMBL" id="KI925457">
    <property type="protein sequence ID" value="ETW83311.1"/>
    <property type="molecule type" value="Genomic_DNA"/>
</dbReference>
<dbReference type="GeneID" id="20674128"/>
<organism evidence="2 3">
    <name type="scientific">Heterobasidion irregulare (strain TC 32-1)</name>
    <dbReference type="NCBI Taxonomy" id="747525"/>
    <lineage>
        <taxon>Eukaryota</taxon>
        <taxon>Fungi</taxon>
        <taxon>Dikarya</taxon>
        <taxon>Basidiomycota</taxon>
        <taxon>Agaricomycotina</taxon>
        <taxon>Agaricomycetes</taxon>
        <taxon>Russulales</taxon>
        <taxon>Bondarzewiaceae</taxon>
        <taxon>Heterobasidion</taxon>
        <taxon>Heterobasidion annosum species complex</taxon>
    </lineage>
</organism>
<dbReference type="InParanoid" id="W4KE47"/>
<sequence length="183" mass="20802">MSGASGHAPTDTLGPLIIGYTVNAMSYSYGALLFDSTFQQLLHSPESDMLLDTLQMALTSHCVYFYVIIHFGEADAIFSKQVVWSLEAFLIVTAFGDYLVRCFYCERLWRLTGAQITSQHQQCILSNRCKYYVSVLFRIRSHTPQFRHNIGENGVGYIPEYHRDPCLRHKHCGGSGDMFKEGR</sequence>
<feature type="transmembrane region" description="Helical" evidence="1">
    <location>
        <begin position="17"/>
        <end position="38"/>
    </location>
</feature>
<name>W4KE47_HETIT</name>
<reference evidence="2 3" key="1">
    <citation type="journal article" date="2012" name="New Phytol.">
        <title>Insight into trade-off between wood decay and parasitism from the genome of a fungal forest pathogen.</title>
        <authorList>
            <person name="Olson A."/>
            <person name="Aerts A."/>
            <person name="Asiegbu F."/>
            <person name="Belbahri L."/>
            <person name="Bouzid O."/>
            <person name="Broberg A."/>
            <person name="Canback B."/>
            <person name="Coutinho P.M."/>
            <person name="Cullen D."/>
            <person name="Dalman K."/>
            <person name="Deflorio G."/>
            <person name="van Diepen L.T."/>
            <person name="Dunand C."/>
            <person name="Duplessis S."/>
            <person name="Durling M."/>
            <person name="Gonthier P."/>
            <person name="Grimwood J."/>
            <person name="Fossdal C.G."/>
            <person name="Hansson D."/>
            <person name="Henrissat B."/>
            <person name="Hietala A."/>
            <person name="Himmelstrand K."/>
            <person name="Hoffmeister D."/>
            <person name="Hogberg N."/>
            <person name="James T.Y."/>
            <person name="Karlsson M."/>
            <person name="Kohler A."/>
            <person name="Kues U."/>
            <person name="Lee Y.H."/>
            <person name="Lin Y.C."/>
            <person name="Lind M."/>
            <person name="Lindquist E."/>
            <person name="Lombard V."/>
            <person name="Lucas S."/>
            <person name="Lunden K."/>
            <person name="Morin E."/>
            <person name="Murat C."/>
            <person name="Park J."/>
            <person name="Raffaello T."/>
            <person name="Rouze P."/>
            <person name="Salamov A."/>
            <person name="Schmutz J."/>
            <person name="Solheim H."/>
            <person name="Stahlberg J."/>
            <person name="Velez H."/>
            <person name="de Vries R.P."/>
            <person name="Wiebenga A."/>
            <person name="Woodward S."/>
            <person name="Yakovlev I."/>
            <person name="Garbelotto M."/>
            <person name="Martin F."/>
            <person name="Grigoriev I.V."/>
            <person name="Stenlid J."/>
        </authorList>
    </citation>
    <scope>NUCLEOTIDE SEQUENCE [LARGE SCALE GENOMIC DNA]</scope>
    <source>
        <strain evidence="2 3">TC 32-1</strain>
    </source>
</reference>
<keyword evidence="3" id="KW-1185">Reference proteome</keyword>
<dbReference type="HOGENOM" id="CLU_1475344_0_0_1"/>
<evidence type="ECO:0000313" key="3">
    <source>
        <dbReference type="Proteomes" id="UP000030671"/>
    </source>
</evidence>
<evidence type="ECO:0000313" key="2">
    <source>
        <dbReference type="EMBL" id="ETW83311.1"/>
    </source>
</evidence>
<feature type="transmembrane region" description="Helical" evidence="1">
    <location>
        <begin position="50"/>
        <end position="69"/>
    </location>
</feature>
<accession>W4KE47</accession>
<dbReference type="AlphaFoldDB" id="W4KE47"/>
<dbReference type="KEGG" id="hir:HETIRDRAFT_426621"/>
<dbReference type="Proteomes" id="UP000030671">
    <property type="component" value="Unassembled WGS sequence"/>
</dbReference>
<dbReference type="RefSeq" id="XP_009545579.1">
    <property type="nucleotide sequence ID" value="XM_009547284.1"/>
</dbReference>